<dbReference type="Pfam" id="PF17917">
    <property type="entry name" value="RT_RNaseH"/>
    <property type="match status" value="1"/>
</dbReference>
<dbReference type="Proteomes" id="UP000504615">
    <property type="component" value="Unplaced"/>
</dbReference>
<dbReference type="GO" id="GO:0004519">
    <property type="term" value="F:endonuclease activity"/>
    <property type="evidence" value="ECO:0007669"/>
    <property type="project" value="UniProtKB-KW"/>
</dbReference>
<dbReference type="AlphaFoldDB" id="A0A6I9W5G1"/>
<feature type="domain" description="Reverse transcriptase RNase H-like" evidence="7">
    <location>
        <begin position="1"/>
        <end position="99"/>
    </location>
</feature>
<reference evidence="9" key="1">
    <citation type="submission" date="2025-08" db="UniProtKB">
        <authorList>
            <consortium name="RefSeq"/>
        </authorList>
    </citation>
    <scope>IDENTIFICATION</scope>
</reference>
<keyword evidence="6" id="KW-0695">RNA-directed DNA polymerase</keyword>
<keyword evidence="5" id="KW-0378">Hydrolase</keyword>
<gene>
    <name evidence="9" type="primary">LOC105427251</name>
</gene>
<evidence type="ECO:0000313" key="8">
    <source>
        <dbReference type="Proteomes" id="UP000504615"/>
    </source>
</evidence>
<keyword evidence="4" id="KW-0255">Endonuclease</keyword>
<dbReference type="InterPro" id="IPR041373">
    <property type="entry name" value="RT_RNaseH"/>
</dbReference>
<keyword evidence="1" id="KW-0808">Transferase</keyword>
<evidence type="ECO:0000256" key="5">
    <source>
        <dbReference type="ARBA" id="ARBA00022801"/>
    </source>
</evidence>
<dbReference type="GeneID" id="105427251"/>
<evidence type="ECO:0000256" key="6">
    <source>
        <dbReference type="ARBA" id="ARBA00022918"/>
    </source>
</evidence>
<sequence length="247" mass="28660">MILDTDASGFGIGAILSQVQDGYERVIAYYSRVLNKPERNYCTIRRELLALVESVKHFHHYLYGKSFSIRTDHASLRWLMSFKDLKGQLARWTERLQQYDFDVAYRKGIIHDKADGLSRRPSAEEKCKFCTKVEVQRGLSEDKVVARIVLRKDSSEDWRKAQIEDQELAMFLLAKENDLRPSWEEVSSKGLKVGFFFNGEALRESVGFLLYPELLLRVTERRTSPKLHPSRKFRAAARSSSLFFLSP</sequence>
<evidence type="ECO:0000256" key="3">
    <source>
        <dbReference type="ARBA" id="ARBA00022722"/>
    </source>
</evidence>
<evidence type="ECO:0000256" key="4">
    <source>
        <dbReference type="ARBA" id="ARBA00022759"/>
    </source>
</evidence>
<keyword evidence="3" id="KW-0540">Nuclease</keyword>
<dbReference type="OrthoDB" id="7700397at2759"/>
<proteinExistence type="predicted"/>
<dbReference type="FunFam" id="3.10.20.370:FF:000001">
    <property type="entry name" value="Retrovirus-related Pol polyprotein from transposon 17.6-like protein"/>
    <property type="match status" value="1"/>
</dbReference>
<dbReference type="Gene3D" id="3.10.20.370">
    <property type="match status" value="1"/>
</dbReference>
<dbReference type="GO" id="GO:0003964">
    <property type="term" value="F:RNA-directed DNA polymerase activity"/>
    <property type="evidence" value="ECO:0007669"/>
    <property type="project" value="UniProtKB-KW"/>
</dbReference>
<organism evidence="8 9">
    <name type="scientific">Pogonomyrmex barbatus</name>
    <name type="common">red harvester ant</name>
    <dbReference type="NCBI Taxonomy" id="144034"/>
    <lineage>
        <taxon>Eukaryota</taxon>
        <taxon>Metazoa</taxon>
        <taxon>Ecdysozoa</taxon>
        <taxon>Arthropoda</taxon>
        <taxon>Hexapoda</taxon>
        <taxon>Insecta</taxon>
        <taxon>Pterygota</taxon>
        <taxon>Neoptera</taxon>
        <taxon>Endopterygota</taxon>
        <taxon>Hymenoptera</taxon>
        <taxon>Apocrita</taxon>
        <taxon>Aculeata</taxon>
        <taxon>Formicoidea</taxon>
        <taxon>Formicidae</taxon>
        <taxon>Myrmicinae</taxon>
        <taxon>Pogonomyrmex</taxon>
    </lineage>
</organism>
<dbReference type="InterPro" id="IPR043502">
    <property type="entry name" value="DNA/RNA_pol_sf"/>
</dbReference>
<dbReference type="KEGG" id="pbar:105427251"/>
<accession>A0A6I9W5G1</accession>
<evidence type="ECO:0000313" key="9">
    <source>
        <dbReference type="RefSeq" id="XP_011637221.1"/>
    </source>
</evidence>
<protein>
    <submittedName>
        <fullName evidence="9">Uncharacterized protein LOC105427251</fullName>
    </submittedName>
</protein>
<name>A0A6I9W5G1_9HYME</name>
<dbReference type="GO" id="GO:0016787">
    <property type="term" value="F:hydrolase activity"/>
    <property type="evidence" value="ECO:0007669"/>
    <property type="project" value="UniProtKB-KW"/>
</dbReference>
<keyword evidence="2" id="KW-0548">Nucleotidyltransferase</keyword>
<dbReference type="PANTHER" id="PTHR37984:SF5">
    <property type="entry name" value="PROTEIN NYNRIN-LIKE"/>
    <property type="match status" value="1"/>
</dbReference>
<dbReference type="SUPFAM" id="SSF56672">
    <property type="entry name" value="DNA/RNA polymerases"/>
    <property type="match status" value="1"/>
</dbReference>
<evidence type="ECO:0000256" key="2">
    <source>
        <dbReference type="ARBA" id="ARBA00022695"/>
    </source>
</evidence>
<dbReference type="InterPro" id="IPR050951">
    <property type="entry name" value="Retrovirus_Pol_polyprotein"/>
</dbReference>
<evidence type="ECO:0000259" key="7">
    <source>
        <dbReference type="Pfam" id="PF17917"/>
    </source>
</evidence>
<dbReference type="RefSeq" id="XP_011637221.1">
    <property type="nucleotide sequence ID" value="XM_011638919.1"/>
</dbReference>
<dbReference type="CDD" id="cd09274">
    <property type="entry name" value="RNase_HI_RT_Ty3"/>
    <property type="match status" value="1"/>
</dbReference>
<keyword evidence="8" id="KW-1185">Reference proteome</keyword>
<evidence type="ECO:0000256" key="1">
    <source>
        <dbReference type="ARBA" id="ARBA00022679"/>
    </source>
</evidence>
<dbReference type="PANTHER" id="PTHR37984">
    <property type="entry name" value="PROTEIN CBG26694"/>
    <property type="match status" value="1"/>
</dbReference>